<name>A0A4Q7YK13_9GAMM</name>
<dbReference type="Pfam" id="PF25225">
    <property type="entry name" value="DUF7843"/>
    <property type="match status" value="1"/>
</dbReference>
<evidence type="ECO:0000259" key="6">
    <source>
        <dbReference type="Pfam" id="PF25225"/>
    </source>
</evidence>
<reference evidence="7 8" key="1">
    <citation type="submission" date="2019-02" db="EMBL/GenBank/DDBJ databases">
        <title>Genomic Encyclopedia of Type Strains, Phase IV (KMG-IV): sequencing the most valuable type-strain genomes for metagenomic binning, comparative biology and taxonomic classification.</title>
        <authorList>
            <person name="Goeker M."/>
        </authorList>
    </citation>
    <scope>NUCLEOTIDE SEQUENCE [LARGE SCALE GENOMIC DNA]</scope>
    <source>
        <strain evidence="7 8">DSM 105135</strain>
    </source>
</reference>
<organism evidence="7 8">
    <name type="scientific">Fluviicoccus keumensis</name>
    <dbReference type="NCBI Taxonomy" id="1435465"/>
    <lineage>
        <taxon>Bacteria</taxon>
        <taxon>Pseudomonadati</taxon>
        <taxon>Pseudomonadota</taxon>
        <taxon>Gammaproteobacteria</taxon>
        <taxon>Moraxellales</taxon>
        <taxon>Moraxellaceae</taxon>
        <taxon>Fluviicoccus</taxon>
    </lineage>
</organism>
<feature type="domain" description="DUF7840" evidence="4">
    <location>
        <begin position="405"/>
        <end position="632"/>
    </location>
</feature>
<keyword evidence="8" id="KW-1185">Reference proteome</keyword>
<protein>
    <submittedName>
        <fullName evidence="7">Uncharacterized protein DUF4105</fullName>
    </submittedName>
</protein>
<proteinExistence type="predicted"/>
<keyword evidence="2" id="KW-0732">Signal</keyword>
<sequence>MFSRFLALLPGILFALCFSAASAETLEDVLEKASETRLYDDAYWRILLRYEDLSRHHRASLVRQPAFFMHPDGRDNPEAELRADIHALYTDSMELGDQAFACRFPARTAWLRTRLPIDDRDLAPLNCSALNTWMKGINPQQATLIFAADYLNNPSSMFGHTLLRIDAPEQTEETRLLAYAINYAAQTDNANSLDFAWKGVTGGYPGAFSILPYYQKVKEYNDFENRDLWEYQLNLTPEEVQRLLKHLWELKGVMFPYYFFSSNCSYQLLGLFEAARPGLAMRRDFPVYAAPTDTLRRVLAEQGMLKQVIYRPASGTLLDSHAGQNSRAVNRAAGQLADNPQAALDGLSSADQARAVEMGYDWLYYRYLAHKADPATAPAKLRQLLIRRSTYAEPDSRRAPPRPAVDPSQGHLTSEWQTGGGYAQDQGFLSLDYRPAYHDLLDPDGGYRQGASIDFLRLQLHYLLRERQLALQQFTLVHIDSLATRNDFLKPMSWNLGLGARQASVDSAGRFSTRESHAVGYLEGGMGFTVQPAVGKLCYGVLQGELNGGQILDKGWRAGAGPRVGCRSQGARGQWLGHVESLWFTDSESFRTAVEAGYQWNLDAEDGIRVEARYQEQDGRDWSGVSLGWRSYF</sequence>
<evidence type="ECO:0000256" key="2">
    <source>
        <dbReference type="SAM" id="SignalP"/>
    </source>
</evidence>
<dbReference type="InterPro" id="IPR057164">
    <property type="entry name" value="DUF7842"/>
</dbReference>
<comment type="caution">
    <text evidence="7">The sequence shown here is derived from an EMBL/GenBank/DDBJ whole genome shotgun (WGS) entry which is preliminary data.</text>
</comment>
<feature type="region of interest" description="Disordered" evidence="1">
    <location>
        <begin position="392"/>
        <end position="413"/>
    </location>
</feature>
<evidence type="ECO:0000259" key="3">
    <source>
        <dbReference type="Pfam" id="PF13387"/>
    </source>
</evidence>
<dbReference type="InterPro" id="IPR025178">
    <property type="entry name" value="Lnb_N"/>
</dbReference>
<dbReference type="OrthoDB" id="9759948at2"/>
<feature type="domain" description="Lnb N-terminal periplasmic" evidence="3">
    <location>
        <begin position="131"/>
        <end position="299"/>
    </location>
</feature>
<dbReference type="EMBL" id="SHKX01000016">
    <property type="protein sequence ID" value="RZU36825.1"/>
    <property type="molecule type" value="Genomic_DNA"/>
</dbReference>
<evidence type="ECO:0000313" key="8">
    <source>
        <dbReference type="Proteomes" id="UP000292423"/>
    </source>
</evidence>
<dbReference type="InterPro" id="IPR057165">
    <property type="entry name" value="DUF7843"/>
</dbReference>
<dbReference type="Pfam" id="PF13387">
    <property type="entry name" value="Lnb_N"/>
    <property type="match status" value="1"/>
</dbReference>
<dbReference type="InterPro" id="IPR057162">
    <property type="entry name" value="DUF7840"/>
</dbReference>
<feature type="domain" description="DUF7843" evidence="6">
    <location>
        <begin position="37"/>
        <end position="113"/>
    </location>
</feature>
<dbReference type="Proteomes" id="UP000292423">
    <property type="component" value="Unassembled WGS sequence"/>
</dbReference>
<evidence type="ECO:0000256" key="1">
    <source>
        <dbReference type="SAM" id="MobiDB-lite"/>
    </source>
</evidence>
<feature type="domain" description="DUF7842" evidence="5">
    <location>
        <begin position="308"/>
        <end position="400"/>
    </location>
</feature>
<gene>
    <name evidence="7" type="ORF">EV700_3038</name>
</gene>
<feature type="chain" id="PRO_5020487782" evidence="2">
    <location>
        <begin position="24"/>
        <end position="633"/>
    </location>
</feature>
<accession>A0A4Q7YK13</accession>
<feature type="signal peptide" evidence="2">
    <location>
        <begin position="1"/>
        <end position="23"/>
    </location>
</feature>
<evidence type="ECO:0000313" key="7">
    <source>
        <dbReference type="EMBL" id="RZU36825.1"/>
    </source>
</evidence>
<dbReference type="RefSeq" id="WP_130415345.1">
    <property type="nucleotide sequence ID" value="NZ_SHKX01000016.1"/>
</dbReference>
<dbReference type="Pfam" id="PF25224">
    <property type="entry name" value="DUF7842"/>
    <property type="match status" value="1"/>
</dbReference>
<evidence type="ECO:0000259" key="4">
    <source>
        <dbReference type="Pfam" id="PF25222"/>
    </source>
</evidence>
<evidence type="ECO:0000259" key="5">
    <source>
        <dbReference type="Pfam" id="PF25224"/>
    </source>
</evidence>
<dbReference type="Pfam" id="PF25222">
    <property type="entry name" value="DUF7840"/>
    <property type="match status" value="1"/>
</dbReference>
<dbReference type="AlphaFoldDB" id="A0A4Q7YK13"/>